<evidence type="ECO:0000256" key="1">
    <source>
        <dbReference type="SAM" id="MobiDB-lite"/>
    </source>
</evidence>
<feature type="region of interest" description="Disordered" evidence="1">
    <location>
        <begin position="61"/>
        <end position="96"/>
    </location>
</feature>
<evidence type="ECO:0000313" key="3">
    <source>
        <dbReference type="Proteomes" id="UP001310890"/>
    </source>
</evidence>
<dbReference type="Proteomes" id="UP001310890">
    <property type="component" value="Unassembled WGS sequence"/>
</dbReference>
<feature type="compositionally biased region" description="Polar residues" evidence="1">
    <location>
        <begin position="1"/>
        <end position="17"/>
    </location>
</feature>
<gene>
    <name evidence="2" type="ORF">LTR62_004860</name>
</gene>
<accession>A0AAN7TH86</accession>
<dbReference type="AlphaFoldDB" id="A0AAN7TH86"/>
<sequence length="165" mass="18622">MNSQVLSRNSSRSQRTNPETDREALDRGIASQPESLEQFPEYEEPDFRAWSPSYAPLIETALERRCRSEDDDGGVNGAGSGEHEYSARGVEPPPTDYTYPERLTRLEREVSNLRADNHALHLRIDVIQAHVRTYADANAGLVAVVRGHTEQLQELLRHVRSNGEI</sequence>
<evidence type="ECO:0000313" key="2">
    <source>
        <dbReference type="EMBL" id="KAK5111564.1"/>
    </source>
</evidence>
<name>A0AAN7TH86_9PEZI</name>
<feature type="region of interest" description="Disordered" evidence="1">
    <location>
        <begin position="1"/>
        <end position="47"/>
    </location>
</feature>
<proteinExistence type="predicted"/>
<organism evidence="2 3">
    <name type="scientific">Meristemomyces frigidus</name>
    <dbReference type="NCBI Taxonomy" id="1508187"/>
    <lineage>
        <taxon>Eukaryota</taxon>
        <taxon>Fungi</taxon>
        <taxon>Dikarya</taxon>
        <taxon>Ascomycota</taxon>
        <taxon>Pezizomycotina</taxon>
        <taxon>Dothideomycetes</taxon>
        <taxon>Dothideomycetidae</taxon>
        <taxon>Mycosphaerellales</taxon>
        <taxon>Teratosphaeriaceae</taxon>
        <taxon>Meristemomyces</taxon>
    </lineage>
</organism>
<reference evidence="2" key="1">
    <citation type="submission" date="2023-08" db="EMBL/GenBank/DDBJ databases">
        <title>Black Yeasts Isolated from many extreme environments.</title>
        <authorList>
            <person name="Coleine C."/>
            <person name="Stajich J.E."/>
            <person name="Selbmann L."/>
        </authorList>
    </citation>
    <scope>NUCLEOTIDE SEQUENCE</scope>
    <source>
        <strain evidence="2">CCFEE 5401</strain>
    </source>
</reference>
<comment type="caution">
    <text evidence="2">The sequence shown here is derived from an EMBL/GenBank/DDBJ whole genome shotgun (WGS) entry which is preliminary data.</text>
</comment>
<dbReference type="EMBL" id="JAVRRL010000038">
    <property type="protein sequence ID" value="KAK5111564.1"/>
    <property type="molecule type" value="Genomic_DNA"/>
</dbReference>
<protein>
    <submittedName>
        <fullName evidence="2">Uncharacterized protein</fullName>
    </submittedName>
</protein>